<comment type="caution">
    <text evidence="2">The sequence shown here is derived from an EMBL/GenBank/DDBJ whole genome shotgun (WGS) entry which is preliminary data.</text>
</comment>
<proteinExistence type="predicted"/>
<gene>
    <name evidence="2" type="ORF">Q4610_09900</name>
</gene>
<dbReference type="EMBL" id="JAUQOM010000003">
    <property type="protein sequence ID" value="MDO7835359.1"/>
    <property type="molecule type" value="Genomic_DNA"/>
</dbReference>
<dbReference type="Proteomes" id="UP001176471">
    <property type="component" value="Unassembled WGS sequence"/>
</dbReference>
<reference evidence="2" key="1">
    <citation type="submission" date="2023-07" db="EMBL/GenBank/DDBJ databases">
        <title>Bacterial whole genome sequence for Sphingobium sp. HBC34.</title>
        <authorList>
            <person name="Le V."/>
            <person name="Ko S.-R."/>
            <person name="Ahn C.-Y."/>
            <person name="Oh H.-M."/>
        </authorList>
    </citation>
    <scope>NUCLEOTIDE SEQUENCE</scope>
    <source>
        <strain evidence="2">HBC34</strain>
    </source>
</reference>
<dbReference type="Gene3D" id="3.40.140.10">
    <property type="entry name" value="Cytidine Deaminase, domain 2"/>
    <property type="match status" value="1"/>
</dbReference>
<evidence type="ECO:0000259" key="1">
    <source>
        <dbReference type="Pfam" id="PF04002"/>
    </source>
</evidence>
<dbReference type="InterPro" id="IPR025657">
    <property type="entry name" value="RadC_JAB"/>
</dbReference>
<feature type="domain" description="RadC-like JAB" evidence="1">
    <location>
        <begin position="29"/>
        <end position="97"/>
    </location>
</feature>
<evidence type="ECO:0000313" key="3">
    <source>
        <dbReference type="Proteomes" id="UP001176471"/>
    </source>
</evidence>
<keyword evidence="3" id="KW-1185">Reference proteome</keyword>
<organism evidence="2 3">
    <name type="scientific">Sphingobium cyanobacteriorum</name>
    <dbReference type="NCBI Taxonomy" id="3063954"/>
    <lineage>
        <taxon>Bacteria</taxon>
        <taxon>Pseudomonadati</taxon>
        <taxon>Pseudomonadota</taxon>
        <taxon>Alphaproteobacteria</taxon>
        <taxon>Sphingomonadales</taxon>
        <taxon>Sphingomonadaceae</taxon>
        <taxon>Sphingobium</taxon>
    </lineage>
</organism>
<protein>
    <submittedName>
        <fullName evidence="2">JAB domain-containing protein</fullName>
    </submittedName>
</protein>
<sequence length="99" mass="11261">MTQDGGHLIALLDDHWRPRQLWPLRQEWRPLLQRLLADEGSWIALLQSRAPQESPLPRPTDIALTRALARSLRPLDLRLADHVIEAGAARFSFRAAGLL</sequence>
<dbReference type="Pfam" id="PF04002">
    <property type="entry name" value="RadC"/>
    <property type="match status" value="1"/>
</dbReference>
<evidence type="ECO:0000313" key="2">
    <source>
        <dbReference type="EMBL" id="MDO7835359.1"/>
    </source>
</evidence>
<accession>A0ABT8ZN02</accession>
<dbReference type="RefSeq" id="WP_304535774.1">
    <property type="nucleotide sequence ID" value="NZ_JAUQOM010000003.1"/>
</dbReference>
<name>A0ABT8ZN02_9SPHN</name>